<name>A0AAN6GYX8_9PEZI</name>
<evidence type="ECO:0000313" key="3">
    <source>
        <dbReference type="Proteomes" id="UP001175353"/>
    </source>
</evidence>
<dbReference type="Proteomes" id="UP001175353">
    <property type="component" value="Unassembled WGS sequence"/>
</dbReference>
<sequence>MDALPVKFQRPRDLGIEVVEQSAGESKIENTPAQWFSSAIKAPERAGTPDLKRRLWSWEALPGVEQDVQGSPKDLGEEKTSSNGANAPDRAETPLLKRTPWSWEALPGIEPGDERSQQQPQLGAPLLAIEGPRIENAESDALVVFSGSSSLRRQPAQKRSLALRSLGSKFGIGRGRGG</sequence>
<keyword evidence="3" id="KW-1185">Reference proteome</keyword>
<accession>A0AAN6GYX8</accession>
<evidence type="ECO:0000256" key="1">
    <source>
        <dbReference type="SAM" id="MobiDB-lite"/>
    </source>
</evidence>
<evidence type="ECO:0000313" key="2">
    <source>
        <dbReference type="EMBL" id="KAK0949330.1"/>
    </source>
</evidence>
<reference evidence="2" key="1">
    <citation type="submission" date="2023-06" db="EMBL/GenBank/DDBJ databases">
        <title>Black Yeasts Isolated from many extreme environments.</title>
        <authorList>
            <person name="Coleine C."/>
            <person name="Stajich J.E."/>
            <person name="Selbmann L."/>
        </authorList>
    </citation>
    <scope>NUCLEOTIDE SEQUENCE</scope>
    <source>
        <strain evidence="2">CCFEE 5200</strain>
    </source>
</reference>
<protein>
    <submittedName>
        <fullName evidence="2">Uncharacterized protein</fullName>
    </submittedName>
</protein>
<feature type="compositionally biased region" description="Low complexity" evidence="1">
    <location>
        <begin position="117"/>
        <end position="127"/>
    </location>
</feature>
<proteinExistence type="predicted"/>
<dbReference type="AlphaFoldDB" id="A0AAN6GYX8"/>
<gene>
    <name evidence="2" type="ORF">LTR91_026545</name>
</gene>
<dbReference type="EMBL" id="JAUJLE010001226">
    <property type="protein sequence ID" value="KAK0949330.1"/>
    <property type="molecule type" value="Genomic_DNA"/>
</dbReference>
<feature type="region of interest" description="Disordered" evidence="1">
    <location>
        <begin position="62"/>
        <end position="127"/>
    </location>
</feature>
<organism evidence="2 3">
    <name type="scientific">Friedmanniomyces endolithicus</name>
    <dbReference type="NCBI Taxonomy" id="329885"/>
    <lineage>
        <taxon>Eukaryota</taxon>
        <taxon>Fungi</taxon>
        <taxon>Dikarya</taxon>
        <taxon>Ascomycota</taxon>
        <taxon>Pezizomycotina</taxon>
        <taxon>Dothideomycetes</taxon>
        <taxon>Dothideomycetidae</taxon>
        <taxon>Mycosphaerellales</taxon>
        <taxon>Teratosphaeriaceae</taxon>
        <taxon>Friedmanniomyces</taxon>
    </lineage>
</organism>
<comment type="caution">
    <text evidence="2">The sequence shown here is derived from an EMBL/GenBank/DDBJ whole genome shotgun (WGS) entry which is preliminary data.</text>
</comment>